<keyword evidence="2" id="KW-1185">Reference proteome</keyword>
<dbReference type="HOGENOM" id="CLU_598010_0_0_2"/>
<dbReference type="STRING" id="583356.Igag_0610"/>
<dbReference type="AlphaFoldDB" id="E0SSH2"/>
<protein>
    <submittedName>
        <fullName evidence="1">Uncharacterized protein</fullName>
    </submittedName>
</protein>
<evidence type="ECO:0000313" key="1">
    <source>
        <dbReference type="EMBL" id="ADM27444.1"/>
    </source>
</evidence>
<dbReference type="EMBL" id="CP002098">
    <property type="protein sequence ID" value="ADM27444.1"/>
    <property type="molecule type" value="Genomic_DNA"/>
</dbReference>
<name>E0SSH2_IGNAA</name>
<gene>
    <name evidence="1" type="ordered locus">Igag_0610</name>
</gene>
<reference evidence="1 2" key="1">
    <citation type="journal article" date="2010" name="Stand. Genomic Sci.">
        <title>Complete genome sequence of Ignisphaera aggregans type strain (AQ1.S1).</title>
        <authorList>
            <person name="Goker M."/>
            <person name="Held B."/>
            <person name="Lapidus A."/>
            <person name="Nolan M."/>
            <person name="Spring S."/>
            <person name="Yasawong M."/>
            <person name="Lucas S."/>
            <person name="Glavina Del Rio T."/>
            <person name="Tice H."/>
            <person name="Cheng J.F."/>
            <person name="Goodwin L."/>
            <person name="Tapia R."/>
            <person name="Pitluck S."/>
            <person name="Liolios K."/>
            <person name="Ivanova N."/>
            <person name="Mavromatis K."/>
            <person name="Mikhailova N."/>
            <person name="Pati A."/>
            <person name="Chen A."/>
            <person name="Palaniappan K."/>
            <person name="Brambilla E."/>
            <person name="Land M."/>
            <person name="Hauser L."/>
            <person name="Chang Y.J."/>
            <person name="Jeffries C.D."/>
            <person name="Brettin T."/>
            <person name="Detter J.C."/>
            <person name="Han C."/>
            <person name="Rohde M."/>
            <person name="Sikorski J."/>
            <person name="Woyke T."/>
            <person name="Bristow J."/>
            <person name="Eisen J.A."/>
            <person name="Markowitz V."/>
            <person name="Hugenholtz P."/>
            <person name="Kyrpides N.C."/>
            <person name="Klenk H.P."/>
        </authorList>
    </citation>
    <scope>NUCLEOTIDE SEQUENCE [LARGE SCALE GENOMIC DNA]</scope>
    <source>
        <strain evidence="2">DSM 17230 / JCM 13409 / AQ1.S1</strain>
    </source>
</reference>
<dbReference type="Proteomes" id="UP000001304">
    <property type="component" value="Chromosome"/>
</dbReference>
<accession>E0SSH2</accession>
<proteinExistence type="predicted"/>
<sequence length="457" mass="53003">MSISKYIYSIELNLKDLVNIFAFSSDLALDPEIVEDHDNERSQKLYLWYDVYFFGDTPYLRPSLALETTVKWVQRRNEYLTYVSDKLLGIGGGFEVGRTVREKIELDPGNYVAYLDTRMRRLLRTHPNYSEVLKVENWFTLLAALCGLHRWGFSWRRIIASTLALYRALRSLNRGDVELLADSFMEYIFNRAVYGAIVDERYMAIEARQKVLKLIEKAKGVVEEVRRLVKNSKMGEALRILSNSFEDMRKTIFADLMNDISILADVAKGIESSERVKDIVFLGVYIEFINAIEDIINELEKVQGGRRARVVIGATETWSPLNLYITINRLAETVNRDVKVTIFYTPQLIPQILFSTKIVDDIRKDAKKQKAIENSQQETKICVEYRYDEHSIEIEFCPIIGKDAETIYHTLRSVIDINNEVPVYSPKIVGIAPMLSAIIRIELEKEMQYRQHISSYR</sequence>
<evidence type="ECO:0000313" key="2">
    <source>
        <dbReference type="Proteomes" id="UP000001304"/>
    </source>
</evidence>
<organism evidence="1 2">
    <name type="scientific">Ignisphaera aggregans (strain DSM 17230 / JCM 13409 / AQ1.S1)</name>
    <dbReference type="NCBI Taxonomy" id="583356"/>
    <lineage>
        <taxon>Archaea</taxon>
        <taxon>Thermoproteota</taxon>
        <taxon>Thermoprotei</taxon>
        <taxon>Desulfurococcales</taxon>
        <taxon>Desulfurococcaceae</taxon>
        <taxon>Ignisphaera</taxon>
    </lineage>
</organism>
<dbReference type="BioCyc" id="IAGG583356:GHAH-610-MONOMER"/>
<dbReference type="KEGG" id="iag:Igag_0610"/>